<evidence type="ECO:0000256" key="1">
    <source>
        <dbReference type="SAM" id="MobiDB-lite"/>
    </source>
</evidence>
<evidence type="ECO:0000313" key="2">
    <source>
        <dbReference type="EMBL" id="COX31224.1"/>
    </source>
</evidence>
<dbReference type="EMBL" id="CSAJ01000869">
    <property type="protein sequence ID" value="COX31224.1"/>
    <property type="molecule type" value="Genomic_DNA"/>
</dbReference>
<proteinExistence type="predicted"/>
<organism evidence="3 4">
    <name type="scientific">Mycobacterium tuberculosis</name>
    <dbReference type="NCBI Taxonomy" id="1773"/>
    <lineage>
        <taxon>Bacteria</taxon>
        <taxon>Bacillati</taxon>
        <taxon>Actinomycetota</taxon>
        <taxon>Actinomycetes</taxon>
        <taxon>Mycobacteriales</taxon>
        <taxon>Mycobacteriaceae</taxon>
        <taxon>Mycobacterium</taxon>
        <taxon>Mycobacterium tuberculosis complex</taxon>
    </lineage>
</organism>
<dbReference type="AlphaFoldDB" id="A0A655EZW2"/>
<feature type="region of interest" description="Disordered" evidence="1">
    <location>
        <begin position="89"/>
        <end position="191"/>
    </location>
</feature>
<dbReference type="EMBL" id="CSBK01000383">
    <property type="protein sequence ID" value="COX33352.1"/>
    <property type="molecule type" value="Genomic_DNA"/>
</dbReference>
<sequence length="191" mass="21573">MEGSVGRRERHPRTRRRVRHQVGSSGQDRRSPQGSGRQPHGPTRHATHVVRPADGQVAGRTAMGVRRQPGGRSRPVRRCCRHRSRWSREDCRELRPDECGRPPEGVPAGRSDDHAQRCRGGDRSAAWGPRRGDDPGVGLFVGLGSDRPRVASDRDGRRRRRRLRRCRRTHRGAAHRGVLHDAGHVDPQRRA</sequence>
<reference evidence="4 5" key="2">
    <citation type="submission" date="2015-03" db="EMBL/GenBank/DDBJ databases">
        <authorList>
            <consortium name="Pathogen Informatics"/>
        </authorList>
    </citation>
    <scope>NUCLEOTIDE SEQUENCE [LARGE SCALE GENOMIC DNA]</scope>
    <source>
        <strain evidence="2 5">M09401471</strain>
        <strain evidence="4">N09902308</strain>
    </source>
</reference>
<feature type="compositionally biased region" description="Basic and acidic residues" evidence="1">
    <location>
        <begin position="146"/>
        <end position="156"/>
    </location>
</feature>
<evidence type="ECO:0000313" key="5">
    <source>
        <dbReference type="Proteomes" id="UP000044938"/>
    </source>
</evidence>
<feature type="compositionally biased region" description="Polar residues" evidence="1">
    <location>
        <begin position="22"/>
        <end position="36"/>
    </location>
</feature>
<dbReference type="Proteomes" id="UP000044938">
    <property type="component" value="Unassembled WGS sequence"/>
</dbReference>
<feature type="compositionally biased region" description="Basic and acidic residues" evidence="1">
    <location>
        <begin position="89"/>
        <end position="101"/>
    </location>
</feature>
<reference evidence="3" key="1">
    <citation type="submission" date="2015-03" db="EMBL/GenBank/DDBJ databases">
        <authorList>
            <consortium name="Pathogen Informatics"/>
            <person name="Murphy D."/>
        </authorList>
    </citation>
    <scope>NUCLEOTIDE SEQUENCE</scope>
    <source>
        <strain evidence="3">N09902308</strain>
    </source>
</reference>
<feature type="region of interest" description="Disordered" evidence="1">
    <location>
        <begin position="1"/>
        <end position="76"/>
    </location>
</feature>
<feature type="compositionally biased region" description="Basic and acidic residues" evidence="1">
    <location>
        <begin position="178"/>
        <end position="191"/>
    </location>
</feature>
<evidence type="ECO:0000313" key="3">
    <source>
        <dbReference type="EMBL" id="COX33352.1"/>
    </source>
</evidence>
<protein>
    <submittedName>
        <fullName evidence="3">Uncharacterized protein</fullName>
    </submittedName>
</protein>
<feature type="compositionally biased region" description="Basic and acidic residues" evidence="1">
    <location>
        <begin position="110"/>
        <end position="122"/>
    </location>
</feature>
<name>A0A655EZW2_MYCTX</name>
<feature type="compositionally biased region" description="Basic residues" evidence="1">
    <location>
        <begin position="8"/>
        <end position="20"/>
    </location>
</feature>
<evidence type="ECO:0000313" key="4">
    <source>
        <dbReference type="Proteomes" id="UP000039021"/>
    </source>
</evidence>
<dbReference type="Proteomes" id="UP000039021">
    <property type="component" value="Unassembled WGS sequence"/>
</dbReference>
<feature type="compositionally biased region" description="Basic residues" evidence="1">
    <location>
        <begin position="157"/>
        <end position="174"/>
    </location>
</feature>
<gene>
    <name evidence="2" type="ORF">ERS007720_04274</name>
    <name evidence="3" type="ORF">ERS007739_01100</name>
</gene>
<accession>A0A655EZW2</accession>